<name>A0AAE4SAQ4_9EURY</name>
<comment type="caution">
    <text evidence="1">The sequence shown here is derived from an EMBL/GenBank/DDBJ whole genome shotgun (WGS) entry which is preliminary data.</text>
</comment>
<dbReference type="EMBL" id="JAWDKA010000005">
    <property type="protein sequence ID" value="MDV0441933.1"/>
    <property type="molecule type" value="Genomic_DNA"/>
</dbReference>
<sequence length="139" mass="16695">MREMDFVDEYYADKDLSLLKKLTLVIPTYNRNYYLSRCLWYHAHFPFGEIIVANSSPEEKMVMNRETVAKIREKFEANVRHLECEPETEKYGGDIYRKWRDAVQHMETEYSQICTDRDVKVPTSQIKAIIFLDEHEDYI</sequence>
<dbReference type="AlphaFoldDB" id="A0AAE4SAQ4"/>
<dbReference type="SUPFAM" id="SSF53448">
    <property type="entry name" value="Nucleotide-diphospho-sugar transferases"/>
    <property type="match status" value="1"/>
</dbReference>
<protein>
    <submittedName>
        <fullName evidence="1">Uncharacterized protein</fullName>
    </submittedName>
</protein>
<evidence type="ECO:0000313" key="2">
    <source>
        <dbReference type="Proteomes" id="UP001273136"/>
    </source>
</evidence>
<evidence type="ECO:0000313" key="1">
    <source>
        <dbReference type="EMBL" id="MDV0441933.1"/>
    </source>
</evidence>
<dbReference type="InterPro" id="IPR029044">
    <property type="entry name" value="Nucleotide-diphossugar_trans"/>
</dbReference>
<organism evidence="1 2">
    <name type="scientific">Methanorbis furvi</name>
    <dbReference type="NCBI Taxonomy" id="3028299"/>
    <lineage>
        <taxon>Archaea</taxon>
        <taxon>Methanobacteriati</taxon>
        <taxon>Methanobacteriota</taxon>
        <taxon>Stenosarchaea group</taxon>
        <taxon>Methanomicrobia</taxon>
        <taxon>Methanomicrobiales</taxon>
        <taxon>Methanocorpusculaceae</taxon>
        <taxon>Methanorbis</taxon>
    </lineage>
</organism>
<dbReference type="InterPro" id="IPR031042">
    <property type="entry name" value="Glyco_TIGR04440"/>
</dbReference>
<dbReference type="NCBIfam" id="TIGR04440">
    <property type="entry name" value="glyco_TIGR04440"/>
    <property type="match status" value="1"/>
</dbReference>
<reference evidence="1" key="1">
    <citation type="submission" date="2023-06" db="EMBL/GenBank/DDBJ databases">
        <title>Genome sequence of Methancorpusculaceae sp. Ag1.</title>
        <authorList>
            <person name="Protasov E."/>
            <person name="Platt K."/>
            <person name="Poehlein A."/>
            <person name="Daniel R."/>
            <person name="Brune A."/>
        </authorList>
    </citation>
    <scope>NUCLEOTIDE SEQUENCE</scope>
    <source>
        <strain evidence="1">Ag1</strain>
    </source>
</reference>
<keyword evidence="2" id="KW-1185">Reference proteome</keyword>
<gene>
    <name evidence="1" type="ORF">McpAg1_11470</name>
</gene>
<accession>A0AAE4SAQ4</accession>
<proteinExistence type="predicted"/>
<dbReference type="Proteomes" id="UP001273136">
    <property type="component" value="Unassembled WGS sequence"/>
</dbReference>